<keyword evidence="2" id="KW-0132">Cell division</keyword>
<dbReference type="Gene3D" id="3.90.190.20">
    <property type="entry name" value="Mur ligase, C-terminal domain"/>
    <property type="match status" value="1"/>
</dbReference>
<dbReference type="InterPro" id="IPR035911">
    <property type="entry name" value="MurE/MurF_N"/>
</dbReference>
<evidence type="ECO:0000256" key="8">
    <source>
        <dbReference type="ARBA" id="ARBA00023316"/>
    </source>
</evidence>
<dbReference type="Proteomes" id="UP000321827">
    <property type="component" value="Unassembled WGS sequence"/>
</dbReference>
<feature type="domain" description="Mur ligase central" evidence="11">
    <location>
        <begin position="105"/>
        <end position="274"/>
    </location>
</feature>
<evidence type="ECO:0000259" key="9">
    <source>
        <dbReference type="Pfam" id="PF01225"/>
    </source>
</evidence>
<protein>
    <submittedName>
        <fullName evidence="12">UDP-N-acetylmuramoylalanyl-D-glutamyl-2, 6-diaminopimelate--D-alanyl-D-alanine ligase</fullName>
    </submittedName>
</protein>
<dbReference type="InterPro" id="IPR051046">
    <property type="entry name" value="MurCDEF_CellWall_CoF430Synth"/>
</dbReference>
<dbReference type="AlphaFoldDB" id="A0A511RLJ8"/>
<comment type="caution">
    <text evidence="12">The sequence shown here is derived from an EMBL/GenBank/DDBJ whole genome shotgun (WGS) entry which is preliminary data.</text>
</comment>
<dbReference type="InterPro" id="IPR013221">
    <property type="entry name" value="Mur_ligase_cen"/>
</dbReference>
<dbReference type="SUPFAM" id="SSF63418">
    <property type="entry name" value="MurE/MurF N-terminal domain"/>
    <property type="match status" value="1"/>
</dbReference>
<evidence type="ECO:0000259" key="11">
    <source>
        <dbReference type="Pfam" id="PF08245"/>
    </source>
</evidence>
<organism evidence="12 13">
    <name type="scientific">Oceanithermus desulfurans NBRC 100063</name>
    <dbReference type="NCBI Taxonomy" id="1227550"/>
    <lineage>
        <taxon>Bacteria</taxon>
        <taxon>Thermotogati</taxon>
        <taxon>Deinococcota</taxon>
        <taxon>Deinococci</taxon>
        <taxon>Thermales</taxon>
        <taxon>Thermaceae</taxon>
        <taxon>Oceanithermus</taxon>
    </lineage>
</organism>
<dbReference type="SUPFAM" id="SSF53623">
    <property type="entry name" value="MurD-like peptide ligases, catalytic domain"/>
    <property type="match status" value="1"/>
</dbReference>
<evidence type="ECO:0000256" key="3">
    <source>
        <dbReference type="ARBA" id="ARBA00022741"/>
    </source>
</evidence>
<dbReference type="GO" id="GO:0071555">
    <property type="term" value="P:cell wall organization"/>
    <property type="evidence" value="ECO:0007669"/>
    <property type="project" value="UniProtKB-KW"/>
</dbReference>
<dbReference type="RefSeq" id="WP_147148346.1">
    <property type="nucleotide sequence ID" value="NZ_BJXN01000015.1"/>
</dbReference>
<keyword evidence="3" id="KW-0547">Nucleotide-binding</keyword>
<dbReference type="EMBL" id="BJXN01000015">
    <property type="protein sequence ID" value="GEM90533.1"/>
    <property type="molecule type" value="Genomic_DNA"/>
</dbReference>
<evidence type="ECO:0000256" key="7">
    <source>
        <dbReference type="ARBA" id="ARBA00023306"/>
    </source>
</evidence>
<dbReference type="GO" id="GO:0051301">
    <property type="term" value="P:cell division"/>
    <property type="evidence" value="ECO:0007669"/>
    <property type="project" value="UniProtKB-KW"/>
</dbReference>
<evidence type="ECO:0000256" key="4">
    <source>
        <dbReference type="ARBA" id="ARBA00022840"/>
    </source>
</evidence>
<evidence type="ECO:0000256" key="6">
    <source>
        <dbReference type="ARBA" id="ARBA00022984"/>
    </source>
</evidence>
<dbReference type="GO" id="GO:0008360">
    <property type="term" value="P:regulation of cell shape"/>
    <property type="evidence" value="ECO:0007669"/>
    <property type="project" value="UniProtKB-KW"/>
</dbReference>
<feature type="domain" description="Mur ligase C-terminal" evidence="10">
    <location>
        <begin position="297"/>
        <end position="413"/>
    </location>
</feature>
<keyword evidence="4" id="KW-0067">ATP-binding</keyword>
<evidence type="ECO:0000313" key="13">
    <source>
        <dbReference type="Proteomes" id="UP000321827"/>
    </source>
</evidence>
<dbReference type="GO" id="GO:0016881">
    <property type="term" value="F:acid-amino acid ligase activity"/>
    <property type="evidence" value="ECO:0007669"/>
    <property type="project" value="InterPro"/>
</dbReference>
<dbReference type="SUPFAM" id="SSF53244">
    <property type="entry name" value="MurD-like peptide ligases, peptide-binding domain"/>
    <property type="match status" value="1"/>
</dbReference>
<reference evidence="12 13" key="1">
    <citation type="submission" date="2019-07" db="EMBL/GenBank/DDBJ databases">
        <title>Whole genome shotgun sequence of Oceanithermus desulfurans NBRC 100063.</title>
        <authorList>
            <person name="Hosoyama A."/>
            <person name="Uohara A."/>
            <person name="Ohji S."/>
            <person name="Ichikawa N."/>
        </authorList>
    </citation>
    <scope>NUCLEOTIDE SEQUENCE [LARGE SCALE GENOMIC DNA]</scope>
    <source>
        <strain evidence="12 13">NBRC 100063</strain>
    </source>
</reference>
<keyword evidence="5" id="KW-0133">Cell shape</keyword>
<keyword evidence="6" id="KW-0573">Peptidoglycan synthesis</keyword>
<dbReference type="Pfam" id="PF01225">
    <property type="entry name" value="Mur_ligase"/>
    <property type="match status" value="1"/>
</dbReference>
<dbReference type="InterPro" id="IPR036615">
    <property type="entry name" value="Mur_ligase_C_dom_sf"/>
</dbReference>
<dbReference type="InterPro" id="IPR036565">
    <property type="entry name" value="Mur-like_cat_sf"/>
</dbReference>
<feature type="domain" description="Mur ligase N-terminal catalytic" evidence="9">
    <location>
        <begin position="33"/>
        <end position="74"/>
    </location>
</feature>
<gene>
    <name evidence="12" type="ORF">ODE01S_19670</name>
</gene>
<dbReference type="InterPro" id="IPR004101">
    <property type="entry name" value="Mur_ligase_C"/>
</dbReference>
<keyword evidence="8" id="KW-0961">Cell wall biogenesis/degradation</keyword>
<evidence type="ECO:0000256" key="2">
    <source>
        <dbReference type="ARBA" id="ARBA00022618"/>
    </source>
</evidence>
<proteinExistence type="predicted"/>
<dbReference type="Pfam" id="PF02875">
    <property type="entry name" value="Mur_ligase_C"/>
    <property type="match status" value="1"/>
</dbReference>
<evidence type="ECO:0000256" key="5">
    <source>
        <dbReference type="ARBA" id="ARBA00022960"/>
    </source>
</evidence>
<keyword evidence="1 12" id="KW-0436">Ligase</keyword>
<accession>A0A511RLJ8</accession>
<dbReference type="PANTHER" id="PTHR43024">
    <property type="entry name" value="UDP-N-ACETYLMURAMOYL-TRIPEPTIDE--D-ALANYL-D-ALANINE LIGASE"/>
    <property type="match status" value="1"/>
</dbReference>
<dbReference type="GO" id="GO:0005524">
    <property type="term" value="F:ATP binding"/>
    <property type="evidence" value="ECO:0007669"/>
    <property type="project" value="UniProtKB-KW"/>
</dbReference>
<keyword evidence="7" id="KW-0131">Cell cycle</keyword>
<evidence type="ECO:0000313" key="12">
    <source>
        <dbReference type="EMBL" id="GEM90533.1"/>
    </source>
</evidence>
<dbReference type="Gene3D" id="3.40.1390.10">
    <property type="entry name" value="MurE/MurF, N-terminal domain"/>
    <property type="match status" value="1"/>
</dbReference>
<dbReference type="Gene3D" id="3.40.1190.10">
    <property type="entry name" value="Mur-like, catalytic domain"/>
    <property type="match status" value="1"/>
</dbReference>
<evidence type="ECO:0000256" key="1">
    <source>
        <dbReference type="ARBA" id="ARBA00022598"/>
    </source>
</evidence>
<dbReference type="PANTHER" id="PTHR43024:SF1">
    <property type="entry name" value="UDP-N-ACETYLMURAMOYL-TRIPEPTIDE--D-ALANYL-D-ALANINE LIGASE"/>
    <property type="match status" value="1"/>
</dbReference>
<name>A0A511RLJ8_9DEIN</name>
<dbReference type="Pfam" id="PF08245">
    <property type="entry name" value="Mur_ligase_M"/>
    <property type="match status" value="1"/>
</dbReference>
<evidence type="ECO:0000259" key="10">
    <source>
        <dbReference type="Pfam" id="PF02875"/>
    </source>
</evidence>
<dbReference type="OrthoDB" id="9801978at2"/>
<dbReference type="GO" id="GO:0009252">
    <property type="term" value="P:peptidoglycan biosynthetic process"/>
    <property type="evidence" value="ECO:0007669"/>
    <property type="project" value="UniProtKB-KW"/>
</dbReference>
<dbReference type="InterPro" id="IPR000713">
    <property type="entry name" value="Mur_ligase_N"/>
</dbReference>
<sequence length="426" mass="45387">MTQTREVSPALLARVLGGRLGREARPARDLVWDSRAVEPGAAFVALPGARAHGETYAEDALARGAALVIGPRARDRGLQVDDPYRALLRLGRWLRSGFPGVVAGVSGSVGKTSTKEALARALDWPATEGNLNTPPALARFFWHLEPDRPGAVVELGIDRPGEMDELLELTAPDLGVLTAVAPVHLEGLGRLENVAREKLKLLEASPLRLAHVELRRWELPEGTRTFGFDRAADFAGEALELGCTGTRFRYAGRTLRLGVLGRGAALAALAALATAELLGRDVIEAAERLETLKPTPGRLEPLRVGSTLWLNDSYNASPRALEAALEVLARCPGPRGVVLGTMRELGSEAERWHLEAAERVMAAADRALFVGEFAAAMAAGRPGATAVTNVEEALDLLPGWARGLSSVLVKGSRALALERLLEVVGA</sequence>